<dbReference type="PaxDb" id="39947-A0A0P0Y3S5"/>
<proteinExistence type="predicted"/>
<accession>A0A0P0Y3S5</accession>
<organism evidence="2 3">
    <name type="scientific">Oryza sativa subsp. japonica</name>
    <name type="common">Rice</name>
    <dbReference type="NCBI Taxonomy" id="39947"/>
    <lineage>
        <taxon>Eukaryota</taxon>
        <taxon>Viridiplantae</taxon>
        <taxon>Streptophyta</taxon>
        <taxon>Embryophyta</taxon>
        <taxon>Tracheophyta</taxon>
        <taxon>Spermatophyta</taxon>
        <taxon>Magnoliopsida</taxon>
        <taxon>Liliopsida</taxon>
        <taxon>Poales</taxon>
        <taxon>Poaceae</taxon>
        <taxon>BOP clade</taxon>
        <taxon>Oryzoideae</taxon>
        <taxon>Oryzeae</taxon>
        <taxon>Oryzinae</taxon>
        <taxon>Oryza</taxon>
        <taxon>Oryza sativa</taxon>
    </lineage>
</organism>
<keyword evidence="1" id="KW-0812">Transmembrane</keyword>
<evidence type="ECO:0000313" key="2">
    <source>
        <dbReference type="EMBL" id="BAT14583.1"/>
    </source>
</evidence>
<dbReference type="AlphaFoldDB" id="A0A0P0Y3S5"/>
<gene>
    <name evidence="2" type="ordered locus">Os11g0578000</name>
    <name evidence="2" type="ORF">OSNPB_110578000</name>
</gene>
<sequence length="108" mass="12057">MGPLCYNLQSKSMCPYLLVRQNRCTYYVGSTCNVFPFVTFHDIHASNSIFIFPCLLPGLKLVLAHLLSCAFFSLISFCSLKYSADAACTVLRVGQIIHGKASRRATER</sequence>
<evidence type="ECO:0000313" key="3">
    <source>
        <dbReference type="Proteomes" id="UP000059680"/>
    </source>
</evidence>
<reference evidence="3" key="1">
    <citation type="journal article" date="2005" name="Nature">
        <title>The map-based sequence of the rice genome.</title>
        <authorList>
            <consortium name="International rice genome sequencing project (IRGSP)"/>
            <person name="Matsumoto T."/>
            <person name="Wu J."/>
            <person name="Kanamori H."/>
            <person name="Katayose Y."/>
            <person name="Fujisawa M."/>
            <person name="Namiki N."/>
            <person name="Mizuno H."/>
            <person name="Yamamoto K."/>
            <person name="Antonio B.A."/>
            <person name="Baba T."/>
            <person name="Sakata K."/>
            <person name="Nagamura Y."/>
            <person name="Aoki H."/>
            <person name="Arikawa K."/>
            <person name="Arita K."/>
            <person name="Bito T."/>
            <person name="Chiden Y."/>
            <person name="Fujitsuka N."/>
            <person name="Fukunaka R."/>
            <person name="Hamada M."/>
            <person name="Harada C."/>
            <person name="Hayashi A."/>
            <person name="Hijishita S."/>
            <person name="Honda M."/>
            <person name="Hosokawa S."/>
            <person name="Ichikawa Y."/>
            <person name="Idonuma A."/>
            <person name="Iijima M."/>
            <person name="Ikeda M."/>
            <person name="Ikeno M."/>
            <person name="Ito K."/>
            <person name="Ito S."/>
            <person name="Ito T."/>
            <person name="Ito Y."/>
            <person name="Ito Y."/>
            <person name="Iwabuchi A."/>
            <person name="Kamiya K."/>
            <person name="Karasawa W."/>
            <person name="Kurita K."/>
            <person name="Katagiri S."/>
            <person name="Kikuta A."/>
            <person name="Kobayashi H."/>
            <person name="Kobayashi N."/>
            <person name="Machita K."/>
            <person name="Maehara T."/>
            <person name="Masukawa M."/>
            <person name="Mizubayashi T."/>
            <person name="Mukai Y."/>
            <person name="Nagasaki H."/>
            <person name="Nagata Y."/>
            <person name="Naito S."/>
            <person name="Nakashima M."/>
            <person name="Nakama Y."/>
            <person name="Nakamichi Y."/>
            <person name="Nakamura M."/>
            <person name="Meguro A."/>
            <person name="Negishi M."/>
            <person name="Ohta I."/>
            <person name="Ohta T."/>
            <person name="Okamoto M."/>
            <person name="Ono N."/>
            <person name="Saji S."/>
            <person name="Sakaguchi M."/>
            <person name="Sakai K."/>
            <person name="Shibata M."/>
            <person name="Shimokawa T."/>
            <person name="Song J."/>
            <person name="Takazaki Y."/>
            <person name="Terasawa K."/>
            <person name="Tsugane M."/>
            <person name="Tsuji K."/>
            <person name="Ueda S."/>
            <person name="Waki K."/>
            <person name="Yamagata H."/>
            <person name="Yamamoto M."/>
            <person name="Yamamoto S."/>
            <person name="Yamane H."/>
            <person name="Yoshiki S."/>
            <person name="Yoshihara R."/>
            <person name="Yukawa K."/>
            <person name="Zhong H."/>
            <person name="Yano M."/>
            <person name="Yuan Q."/>
            <person name="Ouyang S."/>
            <person name="Liu J."/>
            <person name="Jones K.M."/>
            <person name="Gansberger K."/>
            <person name="Moffat K."/>
            <person name="Hill J."/>
            <person name="Bera J."/>
            <person name="Fadrosh D."/>
            <person name="Jin S."/>
            <person name="Johri S."/>
            <person name="Kim M."/>
            <person name="Overton L."/>
            <person name="Reardon M."/>
            <person name="Tsitrin T."/>
            <person name="Vuong H."/>
            <person name="Weaver B."/>
            <person name="Ciecko A."/>
            <person name="Tallon L."/>
            <person name="Jackson J."/>
            <person name="Pai G."/>
            <person name="Aken S.V."/>
            <person name="Utterback T."/>
            <person name="Reidmuller S."/>
            <person name="Feldblyum T."/>
            <person name="Hsiao J."/>
            <person name="Zismann V."/>
            <person name="Iobst S."/>
            <person name="de Vazeille A.R."/>
            <person name="Buell C.R."/>
            <person name="Ying K."/>
            <person name="Li Y."/>
            <person name="Lu T."/>
            <person name="Huang Y."/>
            <person name="Zhao Q."/>
            <person name="Feng Q."/>
            <person name="Zhang L."/>
            <person name="Zhu J."/>
            <person name="Weng Q."/>
            <person name="Mu J."/>
            <person name="Lu Y."/>
            <person name="Fan D."/>
            <person name="Liu Y."/>
            <person name="Guan J."/>
            <person name="Zhang Y."/>
            <person name="Yu S."/>
            <person name="Liu X."/>
            <person name="Zhang Y."/>
            <person name="Hong G."/>
            <person name="Han B."/>
            <person name="Choisne N."/>
            <person name="Demange N."/>
            <person name="Orjeda G."/>
            <person name="Samain S."/>
            <person name="Cattolico L."/>
            <person name="Pelletier E."/>
            <person name="Couloux A."/>
            <person name="Segurens B."/>
            <person name="Wincker P."/>
            <person name="D'Hont A."/>
            <person name="Scarpelli C."/>
            <person name="Weissenbach J."/>
            <person name="Salanoubat M."/>
            <person name="Quetier F."/>
            <person name="Yu Y."/>
            <person name="Kim H.R."/>
            <person name="Rambo T."/>
            <person name="Currie J."/>
            <person name="Collura K."/>
            <person name="Luo M."/>
            <person name="Yang T."/>
            <person name="Ammiraju J.S.S."/>
            <person name="Engler F."/>
            <person name="Soderlund C."/>
            <person name="Wing R.A."/>
            <person name="Palmer L.E."/>
            <person name="de la Bastide M."/>
            <person name="Spiegel L."/>
            <person name="Nascimento L."/>
            <person name="Zutavern T."/>
            <person name="O'Shaughnessy A."/>
            <person name="Dike S."/>
            <person name="Dedhia N."/>
            <person name="Preston R."/>
            <person name="Balija V."/>
            <person name="McCombie W.R."/>
            <person name="Chow T."/>
            <person name="Chen H."/>
            <person name="Chung M."/>
            <person name="Chen C."/>
            <person name="Shaw J."/>
            <person name="Wu H."/>
            <person name="Hsiao K."/>
            <person name="Chao Y."/>
            <person name="Chu M."/>
            <person name="Cheng C."/>
            <person name="Hour A."/>
            <person name="Lee P."/>
            <person name="Lin S."/>
            <person name="Lin Y."/>
            <person name="Liou J."/>
            <person name="Liu S."/>
            <person name="Hsing Y."/>
            <person name="Raghuvanshi S."/>
            <person name="Mohanty A."/>
            <person name="Bharti A.K."/>
            <person name="Gaur A."/>
            <person name="Gupta V."/>
            <person name="Kumar D."/>
            <person name="Ravi V."/>
            <person name="Vij S."/>
            <person name="Kapur A."/>
            <person name="Khurana P."/>
            <person name="Khurana P."/>
            <person name="Khurana J.P."/>
            <person name="Tyagi A.K."/>
            <person name="Gaikwad K."/>
            <person name="Singh A."/>
            <person name="Dalal V."/>
            <person name="Srivastava S."/>
            <person name="Dixit A."/>
            <person name="Pal A.K."/>
            <person name="Ghazi I.A."/>
            <person name="Yadav M."/>
            <person name="Pandit A."/>
            <person name="Bhargava A."/>
            <person name="Sureshbabu K."/>
            <person name="Batra K."/>
            <person name="Sharma T.R."/>
            <person name="Mohapatra T."/>
            <person name="Singh N.K."/>
            <person name="Messing J."/>
            <person name="Nelson A.B."/>
            <person name="Fuks G."/>
            <person name="Kavchok S."/>
            <person name="Keizer G."/>
            <person name="Linton E."/>
            <person name="Llaca V."/>
            <person name="Song R."/>
            <person name="Tanyolac B."/>
            <person name="Young S."/>
            <person name="Ho-Il K."/>
            <person name="Hahn J.H."/>
            <person name="Sangsakoo G."/>
            <person name="Vanavichit A."/>
            <person name="de Mattos Luiz.A.T."/>
            <person name="Zimmer P.D."/>
            <person name="Malone G."/>
            <person name="Dellagostin O."/>
            <person name="de Oliveira A.C."/>
            <person name="Bevan M."/>
            <person name="Bancroft I."/>
            <person name="Minx P."/>
            <person name="Cordum H."/>
            <person name="Wilson R."/>
            <person name="Cheng Z."/>
            <person name="Jin W."/>
            <person name="Jiang J."/>
            <person name="Leong S.A."/>
            <person name="Iwama H."/>
            <person name="Gojobori T."/>
            <person name="Itoh T."/>
            <person name="Niimura Y."/>
            <person name="Fujii Y."/>
            <person name="Habara T."/>
            <person name="Sakai H."/>
            <person name="Sato Y."/>
            <person name="Wilson G."/>
            <person name="Kumar K."/>
            <person name="McCouch S."/>
            <person name="Juretic N."/>
            <person name="Hoen D."/>
            <person name="Wright S."/>
            <person name="Bruskiewich R."/>
            <person name="Bureau T."/>
            <person name="Miyao A."/>
            <person name="Hirochika H."/>
            <person name="Nishikawa T."/>
            <person name="Kadowaki K."/>
            <person name="Sugiura M."/>
            <person name="Burr B."/>
            <person name="Sasaki T."/>
        </authorList>
    </citation>
    <scope>NUCLEOTIDE SEQUENCE [LARGE SCALE GENOMIC DNA]</scope>
    <source>
        <strain evidence="3">cv. Nipponbare</strain>
    </source>
</reference>
<dbReference type="Gramene" id="Os11t0578000-00">
    <property type="protein sequence ID" value="Os11t0578000-00"/>
    <property type="gene ID" value="Os11g0578000"/>
</dbReference>
<protein>
    <submittedName>
        <fullName evidence="2">Os11g0578000 protein</fullName>
    </submittedName>
</protein>
<dbReference type="EMBL" id="AP014967">
    <property type="protein sequence ID" value="BAT14583.1"/>
    <property type="molecule type" value="Genomic_DNA"/>
</dbReference>
<dbReference type="Proteomes" id="UP000059680">
    <property type="component" value="Chromosome 11"/>
</dbReference>
<evidence type="ECO:0000256" key="1">
    <source>
        <dbReference type="SAM" id="Phobius"/>
    </source>
</evidence>
<reference evidence="2 3" key="2">
    <citation type="journal article" date="2013" name="Plant Cell Physiol.">
        <title>Rice Annotation Project Database (RAP-DB): an integrative and interactive database for rice genomics.</title>
        <authorList>
            <person name="Sakai H."/>
            <person name="Lee S.S."/>
            <person name="Tanaka T."/>
            <person name="Numa H."/>
            <person name="Kim J."/>
            <person name="Kawahara Y."/>
            <person name="Wakimoto H."/>
            <person name="Yang C.C."/>
            <person name="Iwamoto M."/>
            <person name="Abe T."/>
            <person name="Yamada Y."/>
            <person name="Muto A."/>
            <person name="Inokuchi H."/>
            <person name="Ikemura T."/>
            <person name="Matsumoto T."/>
            <person name="Sasaki T."/>
            <person name="Itoh T."/>
        </authorList>
    </citation>
    <scope>NUCLEOTIDE SEQUENCE [LARGE SCALE GENOMIC DNA]</scope>
    <source>
        <strain evidence="3">cv. Nipponbare</strain>
    </source>
</reference>
<keyword evidence="1" id="KW-0472">Membrane</keyword>
<reference evidence="2 3" key="3">
    <citation type="journal article" date="2013" name="Rice">
        <title>Improvement of the Oryza sativa Nipponbare reference genome using next generation sequence and optical map data.</title>
        <authorList>
            <person name="Kawahara Y."/>
            <person name="de la Bastide M."/>
            <person name="Hamilton J.P."/>
            <person name="Kanamori H."/>
            <person name="McCombie W.R."/>
            <person name="Ouyang S."/>
            <person name="Schwartz D.C."/>
            <person name="Tanaka T."/>
            <person name="Wu J."/>
            <person name="Zhou S."/>
            <person name="Childs K.L."/>
            <person name="Davidson R.M."/>
            <person name="Lin H."/>
            <person name="Quesada-Ocampo L."/>
            <person name="Vaillancourt B."/>
            <person name="Sakai H."/>
            <person name="Lee S.S."/>
            <person name="Kim J."/>
            <person name="Numa H."/>
            <person name="Itoh T."/>
            <person name="Buell C.R."/>
            <person name="Matsumoto T."/>
        </authorList>
    </citation>
    <scope>NUCLEOTIDE SEQUENCE [LARGE SCALE GENOMIC DNA]</scope>
    <source>
        <strain evidence="3">cv. Nipponbare</strain>
    </source>
</reference>
<keyword evidence="3" id="KW-1185">Reference proteome</keyword>
<feature type="transmembrane region" description="Helical" evidence="1">
    <location>
        <begin position="49"/>
        <end position="75"/>
    </location>
</feature>
<keyword evidence="1" id="KW-1133">Transmembrane helix</keyword>
<dbReference type="InParanoid" id="A0A0P0Y3S5"/>
<name>A0A0P0Y3S5_ORYSJ</name>